<keyword evidence="1" id="KW-0732">Signal</keyword>
<evidence type="ECO:0000313" key="4">
    <source>
        <dbReference type="Proteomes" id="UP000666369"/>
    </source>
</evidence>
<protein>
    <submittedName>
        <fullName evidence="3">CAP domain-containing protein</fullName>
    </submittedName>
</protein>
<dbReference type="PANTHER" id="PTHR31157:SF1">
    <property type="entry name" value="SCP DOMAIN-CONTAINING PROTEIN"/>
    <property type="match status" value="1"/>
</dbReference>
<reference evidence="4" key="2">
    <citation type="submission" date="2023-07" db="EMBL/GenBank/DDBJ databases">
        <title>Duganella aceri sp. nov., isolated from tree sap.</title>
        <authorList>
            <person name="Kim I.S."/>
        </authorList>
    </citation>
    <scope>NUCLEOTIDE SEQUENCE [LARGE SCALE GENOMIC DNA]</scope>
    <source>
        <strain evidence="4">SAP-35</strain>
    </source>
</reference>
<sequence>MGLKINAALFFAACLPLAAFAAPEWSDAGQIILDGVNAARAEGRSCGGKQYPAAPPLRRNSMLESAALGHSQDMAAQQYFSHTAKDGSRADVRSQRAGYAWQRIGENIAFGQPTPQAVLAGWLSSPGHCANIMNPNFTEMGAAYGLTAEQDAGVYYWTQMFGTPRTVAQVQLARGS</sequence>
<dbReference type="EMBL" id="JAADJT010000001">
    <property type="protein sequence ID" value="NGZ82768.1"/>
    <property type="molecule type" value="Genomic_DNA"/>
</dbReference>
<dbReference type="InterPro" id="IPR035940">
    <property type="entry name" value="CAP_sf"/>
</dbReference>
<accession>A0ABX0FDG0</accession>
<dbReference type="SUPFAM" id="SSF55797">
    <property type="entry name" value="PR-1-like"/>
    <property type="match status" value="1"/>
</dbReference>
<proteinExistence type="predicted"/>
<dbReference type="RefSeq" id="WP_166097408.1">
    <property type="nucleotide sequence ID" value="NZ_JAADJT010000001.1"/>
</dbReference>
<dbReference type="CDD" id="cd05379">
    <property type="entry name" value="CAP_bacterial"/>
    <property type="match status" value="1"/>
</dbReference>
<evidence type="ECO:0000313" key="3">
    <source>
        <dbReference type="EMBL" id="NGZ82768.1"/>
    </source>
</evidence>
<reference evidence="3 4" key="1">
    <citation type="submission" date="2020-01" db="EMBL/GenBank/DDBJ databases">
        <authorList>
            <person name="Lee S.D."/>
        </authorList>
    </citation>
    <scope>NUCLEOTIDE SEQUENCE [LARGE SCALE GENOMIC DNA]</scope>
    <source>
        <strain evidence="3 4">SAP-35</strain>
    </source>
</reference>
<feature type="chain" id="PRO_5046993316" evidence="1">
    <location>
        <begin position="22"/>
        <end position="176"/>
    </location>
</feature>
<keyword evidence="4" id="KW-1185">Reference proteome</keyword>
<dbReference type="InterPro" id="IPR014044">
    <property type="entry name" value="CAP_dom"/>
</dbReference>
<organism evidence="3 4">
    <name type="scientific">Duganella aceris</name>
    <dbReference type="NCBI Taxonomy" id="2703883"/>
    <lineage>
        <taxon>Bacteria</taxon>
        <taxon>Pseudomonadati</taxon>
        <taxon>Pseudomonadota</taxon>
        <taxon>Betaproteobacteria</taxon>
        <taxon>Burkholderiales</taxon>
        <taxon>Oxalobacteraceae</taxon>
        <taxon>Telluria group</taxon>
        <taxon>Duganella</taxon>
    </lineage>
</organism>
<feature type="domain" description="SCP" evidence="2">
    <location>
        <begin position="34"/>
        <end position="161"/>
    </location>
</feature>
<name>A0ABX0FDG0_9BURK</name>
<evidence type="ECO:0000259" key="2">
    <source>
        <dbReference type="Pfam" id="PF00188"/>
    </source>
</evidence>
<comment type="caution">
    <text evidence="3">The sequence shown here is derived from an EMBL/GenBank/DDBJ whole genome shotgun (WGS) entry which is preliminary data.</text>
</comment>
<gene>
    <name evidence="3" type="ORF">GW587_00635</name>
</gene>
<feature type="signal peptide" evidence="1">
    <location>
        <begin position="1"/>
        <end position="21"/>
    </location>
</feature>
<dbReference type="PANTHER" id="PTHR31157">
    <property type="entry name" value="SCP DOMAIN-CONTAINING PROTEIN"/>
    <property type="match status" value="1"/>
</dbReference>
<dbReference type="Pfam" id="PF00188">
    <property type="entry name" value="CAP"/>
    <property type="match status" value="1"/>
</dbReference>
<evidence type="ECO:0000256" key="1">
    <source>
        <dbReference type="SAM" id="SignalP"/>
    </source>
</evidence>
<dbReference type="Proteomes" id="UP000666369">
    <property type="component" value="Unassembled WGS sequence"/>
</dbReference>
<dbReference type="Gene3D" id="3.40.33.10">
    <property type="entry name" value="CAP"/>
    <property type="match status" value="1"/>
</dbReference>